<evidence type="ECO:0000313" key="2">
    <source>
        <dbReference type="EMBL" id="HIR49994.1"/>
    </source>
</evidence>
<dbReference type="PROSITE" id="PS50943">
    <property type="entry name" value="HTH_CROC1"/>
    <property type="match status" value="1"/>
</dbReference>
<evidence type="ECO:0000313" key="3">
    <source>
        <dbReference type="Proteomes" id="UP000824239"/>
    </source>
</evidence>
<dbReference type="InterPro" id="IPR010982">
    <property type="entry name" value="Lambda_DNA-bd_dom_sf"/>
</dbReference>
<reference evidence="2" key="1">
    <citation type="submission" date="2020-10" db="EMBL/GenBank/DDBJ databases">
        <authorList>
            <person name="Gilroy R."/>
        </authorList>
    </citation>
    <scope>NUCLEOTIDE SEQUENCE</scope>
    <source>
        <strain evidence="2">ChiBcec15-4380</strain>
    </source>
</reference>
<dbReference type="AlphaFoldDB" id="A0A9D1DFG1"/>
<name>A0A9D1DFG1_9FIRM</name>
<sequence>MEEQKIKQDAICIGANIRRLRLEKHMGQTELVRLLQLEGVPMTRECLVKIERGAQHIQATQLRAIRDALGVTYEDLLAPAEGG</sequence>
<gene>
    <name evidence="2" type="ORF">IAA53_01690</name>
</gene>
<dbReference type="EMBL" id="DVHE01000013">
    <property type="protein sequence ID" value="HIR49994.1"/>
    <property type="molecule type" value="Genomic_DNA"/>
</dbReference>
<dbReference type="Gene3D" id="1.10.260.40">
    <property type="entry name" value="lambda repressor-like DNA-binding domains"/>
    <property type="match status" value="1"/>
</dbReference>
<dbReference type="InterPro" id="IPR001387">
    <property type="entry name" value="Cro/C1-type_HTH"/>
</dbReference>
<evidence type="ECO:0000259" key="1">
    <source>
        <dbReference type="PROSITE" id="PS50943"/>
    </source>
</evidence>
<comment type="caution">
    <text evidence="2">The sequence shown here is derived from an EMBL/GenBank/DDBJ whole genome shotgun (WGS) entry which is preliminary data.</text>
</comment>
<proteinExistence type="predicted"/>
<dbReference type="SUPFAM" id="SSF47413">
    <property type="entry name" value="lambda repressor-like DNA-binding domains"/>
    <property type="match status" value="1"/>
</dbReference>
<feature type="domain" description="HTH cro/C1-type" evidence="1">
    <location>
        <begin position="17"/>
        <end position="76"/>
    </location>
</feature>
<accession>A0A9D1DFG1</accession>
<dbReference type="GO" id="GO:0003677">
    <property type="term" value="F:DNA binding"/>
    <property type="evidence" value="ECO:0007669"/>
    <property type="project" value="InterPro"/>
</dbReference>
<protein>
    <submittedName>
        <fullName evidence="2">Helix-turn-helix transcriptional regulator</fullName>
    </submittedName>
</protein>
<dbReference type="CDD" id="cd00093">
    <property type="entry name" value="HTH_XRE"/>
    <property type="match status" value="1"/>
</dbReference>
<organism evidence="2 3">
    <name type="scientific">Candidatus Avoscillospira avicola</name>
    <dbReference type="NCBI Taxonomy" id="2840706"/>
    <lineage>
        <taxon>Bacteria</taxon>
        <taxon>Bacillati</taxon>
        <taxon>Bacillota</taxon>
        <taxon>Clostridia</taxon>
        <taxon>Eubacteriales</taxon>
        <taxon>Oscillospiraceae</taxon>
        <taxon>Oscillospiraceae incertae sedis</taxon>
        <taxon>Candidatus Avoscillospira</taxon>
    </lineage>
</organism>
<dbReference type="Proteomes" id="UP000824239">
    <property type="component" value="Unassembled WGS sequence"/>
</dbReference>
<reference evidence="2" key="2">
    <citation type="journal article" date="2021" name="PeerJ">
        <title>Extensive microbial diversity within the chicken gut microbiome revealed by metagenomics and culture.</title>
        <authorList>
            <person name="Gilroy R."/>
            <person name="Ravi A."/>
            <person name="Getino M."/>
            <person name="Pursley I."/>
            <person name="Horton D.L."/>
            <person name="Alikhan N.F."/>
            <person name="Baker D."/>
            <person name="Gharbi K."/>
            <person name="Hall N."/>
            <person name="Watson M."/>
            <person name="Adriaenssens E.M."/>
            <person name="Foster-Nyarko E."/>
            <person name="Jarju S."/>
            <person name="Secka A."/>
            <person name="Antonio M."/>
            <person name="Oren A."/>
            <person name="Chaudhuri R.R."/>
            <person name="La Ragione R."/>
            <person name="Hildebrand F."/>
            <person name="Pallen M.J."/>
        </authorList>
    </citation>
    <scope>NUCLEOTIDE SEQUENCE</scope>
    <source>
        <strain evidence="2">ChiBcec15-4380</strain>
    </source>
</reference>